<dbReference type="PROSITE" id="PS51934">
    <property type="entry name" value="LRAT"/>
    <property type="match status" value="1"/>
</dbReference>
<evidence type="ECO:0000259" key="1">
    <source>
        <dbReference type="PROSITE" id="PS51934"/>
    </source>
</evidence>
<feature type="domain" description="LRAT" evidence="1">
    <location>
        <begin position="238"/>
        <end position="358"/>
    </location>
</feature>
<dbReference type="InterPro" id="IPR007053">
    <property type="entry name" value="LRAT_dom"/>
</dbReference>
<dbReference type="OrthoDB" id="421951at2759"/>
<proteinExistence type="predicted"/>
<gene>
    <name evidence="2" type="ORF">CBR_g18705</name>
</gene>
<evidence type="ECO:0000313" key="3">
    <source>
        <dbReference type="Proteomes" id="UP000265515"/>
    </source>
</evidence>
<keyword evidence="3" id="KW-1185">Reference proteome</keyword>
<evidence type="ECO:0000313" key="2">
    <source>
        <dbReference type="EMBL" id="GBG74294.1"/>
    </source>
</evidence>
<dbReference type="EMBL" id="BFEA01000200">
    <property type="protein sequence ID" value="GBG74294.1"/>
    <property type="molecule type" value="Genomic_DNA"/>
</dbReference>
<comment type="caution">
    <text evidence="2">The sequence shown here is derived from an EMBL/GenBank/DDBJ whole genome shotgun (WGS) entry which is preliminary data.</text>
</comment>
<dbReference type="Gramene" id="GBG74294">
    <property type="protein sequence ID" value="GBG74294"/>
    <property type="gene ID" value="CBR_g18705"/>
</dbReference>
<dbReference type="Pfam" id="PF04970">
    <property type="entry name" value="LRAT"/>
    <property type="match status" value="1"/>
</dbReference>
<dbReference type="Proteomes" id="UP000265515">
    <property type="component" value="Unassembled WGS sequence"/>
</dbReference>
<sequence length="730" mass="76504">MTLLSNRVHPADLKPGDHIYTWRSCYAYTYHGIYVGKDEVVFFNGFMHNLHISQLHRIHSISAGTVHSSSTPLRISAPTPPHSDPSMVIKPLCPSAAVSAASSLISSSGMRSPVVSLCNSLPPMPATQVETAAPAVPAVPATPVASADALLVPCVAASLAGDPSIRASTLCTAVPAVPATPVASADALSVPCVAASLAGDPSIRASTLCTTDMSPTRSTSLDSSPTSRDAHHLVLAEQSTCSQPNTEPVARNEQDACCDNAMHEIAALMKGSVVRSNLVQFLLGGELYRYQYGVARLAKVVKLRGTCTMAQSDPAEAVLHRAKYLLQHPFGFGPYDPLRNNSEDFALYCKTGLVFLPDPAAEGEKQAHAGGMVAVLKKAALAAINGTIAAVHSLSVSEAIALFVLHSSKEFVAKEGQHHAKNCTQASAAISTIATVAYGVEHPISIPFTLAKFLLEVREEYILKHGIECLPSTDDTVHQPILLSGRLSGSVPPVVGTGAETSDTSVKGEPLQRSPSFSQQWTTFFDFALDRAKEVLEASADGCGTSIRSSEADAAISAIAALKSSHTLLEAYISLQLRGGGGGGGSIGFVYGDGSQERVDSSLIDRAEGERERHALLQKRMMYVREPDRAAALDSQQAGCSRAAATAAGGGAAAAAGASGTATSTGKNKMICNRPTALPLMTTPPGDAGRGSAKPAFVVVEDDSKPDLRDLLYDSLETEPTLLKPPPFRR</sequence>
<organism evidence="2 3">
    <name type="scientific">Chara braunii</name>
    <name type="common">Braun's stonewort</name>
    <dbReference type="NCBI Taxonomy" id="69332"/>
    <lineage>
        <taxon>Eukaryota</taxon>
        <taxon>Viridiplantae</taxon>
        <taxon>Streptophyta</taxon>
        <taxon>Charophyceae</taxon>
        <taxon>Charales</taxon>
        <taxon>Characeae</taxon>
        <taxon>Chara</taxon>
    </lineage>
</organism>
<dbReference type="AlphaFoldDB" id="A0A388KW67"/>
<protein>
    <recommendedName>
        <fullName evidence="1">LRAT domain-containing protein</fullName>
    </recommendedName>
</protein>
<dbReference type="Gene3D" id="3.90.1720.10">
    <property type="entry name" value="endopeptidase domain like (from Nostoc punctiforme)"/>
    <property type="match status" value="2"/>
</dbReference>
<dbReference type="STRING" id="69332.A0A388KW67"/>
<name>A0A388KW67_CHABU</name>
<dbReference type="PANTHER" id="PTHR46137:SF3">
    <property type="entry name" value="OS05G0310600 PROTEIN"/>
    <property type="match status" value="1"/>
</dbReference>
<accession>A0A388KW67</accession>
<dbReference type="PANTHER" id="PTHR46137">
    <property type="entry name" value="OS05G0310600 PROTEIN"/>
    <property type="match status" value="1"/>
</dbReference>
<reference evidence="2 3" key="1">
    <citation type="journal article" date="2018" name="Cell">
        <title>The Chara Genome: Secondary Complexity and Implications for Plant Terrestrialization.</title>
        <authorList>
            <person name="Nishiyama T."/>
            <person name="Sakayama H."/>
            <person name="Vries J.D."/>
            <person name="Buschmann H."/>
            <person name="Saint-Marcoux D."/>
            <person name="Ullrich K.K."/>
            <person name="Haas F.B."/>
            <person name="Vanderstraeten L."/>
            <person name="Becker D."/>
            <person name="Lang D."/>
            <person name="Vosolsobe S."/>
            <person name="Rombauts S."/>
            <person name="Wilhelmsson P.K.I."/>
            <person name="Janitza P."/>
            <person name="Kern R."/>
            <person name="Heyl A."/>
            <person name="Rumpler F."/>
            <person name="Villalobos L.I.A.C."/>
            <person name="Clay J.M."/>
            <person name="Skokan R."/>
            <person name="Toyoda A."/>
            <person name="Suzuki Y."/>
            <person name="Kagoshima H."/>
            <person name="Schijlen E."/>
            <person name="Tajeshwar N."/>
            <person name="Catarino B."/>
            <person name="Hetherington A.J."/>
            <person name="Saltykova A."/>
            <person name="Bonnot C."/>
            <person name="Breuninger H."/>
            <person name="Symeonidi A."/>
            <person name="Radhakrishnan G.V."/>
            <person name="Van Nieuwerburgh F."/>
            <person name="Deforce D."/>
            <person name="Chang C."/>
            <person name="Karol K.G."/>
            <person name="Hedrich R."/>
            <person name="Ulvskov P."/>
            <person name="Glockner G."/>
            <person name="Delwiche C.F."/>
            <person name="Petrasek J."/>
            <person name="Van de Peer Y."/>
            <person name="Friml J."/>
            <person name="Beilby M."/>
            <person name="Dolan L."/>
            <person name="Kohara Y."/>
            <person name="Sugano S."/>
            <person name="Fujiyama A."/>
            <person name="Delaux P.-M."/>
            <person name="Quint M."/>
            <person name="TheiBen G."/>
            <person name="Hagemann M."/>
            <person name="Harholt J."/>
            <person name="Dunand C."/>
            <person name="Zachgo S."/>
            <person name="Langdale J."/>
            <person name="Maumus F."/>
            <person name="Straeten D.V.D."/>
            <person name="Gould S.B."/>
            <person name="Rensing S.A."/>
        </authorList>
    </citation>
    <scope>NUCLEOTIDE SEQUENCE [LARGE SCALE GENOMIC DNA]</scope>
    <source>
        <strain evidence="2 3">S276</strain>
    </source>
</reference>